<name>A0AA36JRD3_9DINO</name>
<evidence type="ECO:0000256" key="1">
    <source>
        <dbReference type="SAM" id="MobiDB-lite"/>
    </source>
</evidence>
<dbReference type="AlphaFoldDB" id="A0AA36JRD3"/>
<comment type="caution">
    <text evidence="2">The sequence shown here is derived from an EMBL/GenBank/DDBJ whole genome shotgun (WGS) entry which is preliminary data.</text>
</comment>
<proteinExistence type="predicted"/>
<feature type="compositionally biased region" description="Basic and acidic residues" evidence="1">
    <location>
        <begin position="254"/>
        <end position="272"/>
    </location>
</feature>
<gene>
    <name evidence="2" type="ORF">EVOR1521_LOCUS30746</name>
</gene>
<dbReference type="EMBL" id="CAUJNA010003783">
    <property type="protein sequence ID" value="CAJ1409723.1"/>
    <property type="molecule type" value="Genomic_DNA"/>
</dbReference>
<accession>A0AA36JRD3</accession>
<organism evidence="2 3">
    <name type="scientific">Effrenium voratum</name>
    <dbReference type="NCBI Taxonomy" id="2562239"/>
    <lineage>
        <taxon>Eukaryota</taxon>
        <taxon>Sar</taxon>
        <taxon>Alveolata</taxon>
        <taxon>Dinophyceae</taxon>
        <taxon>Suessiales</taxon>
        <taxon>Symbiodiniaceae</taxon>
        <taxon>Effrenium</taxon>
    </lineage>
</organism>
<reference evidence="2" key="1">
    <citation type="submission" date="2023-08" db="EMBL/GenBank/DDBJ databases">
        <authorList>
            <person name="Chen Y."/>
            <person name="Shah S."/>
            <person name="Dougan E. K."/>
            <person name="Thang M."/>
            <person name="Chan C."/>
        </authorList>
    </citation>
    <scope>NUCLEOTIDE SEQUENCE</scope>
</reference>
<dbReference type="Proteomes" id="UP001178507">
    <property type="component" value="Unassembled WGS sequence"/>
</dbReference>
<evidence type="ECO:0000313" key="3">
    <source>
        <dbReference type="Proteomes" id="UP001178507"/>
    </source>
</evidence>
<feature type="region of interest" description="Disordered" evidence="1">
    <location>
        <begin position="242"/>
        <end position="272"/>
    </location>
</feature>
<keyword evidence="3" id="KW-1185">Reference proteome</keyword>
<sequence>MDEGTYVVSFDDDVSEICWYTPGSAALTPLPDGTLESLIFHAHGQLKRHRAYIWGLNPSMNVRNLWSDGISCRNGEINGFCYGFLNRHKEALLPVVSDTAEDAERSLRFFKEDKVVLRYRMYTGITRCFGYEEGLQKLFEGASLRERKQARKAAEELAFEQLRKLFPGQLMARRQRKTLATLAVAFRPLGGPPVPVTSVPALRQANKADSKHKGAQGASQACEEAEIIDLAFPERGAVRARAIAGGAKGSSQRDSGRERLQRRAEHGARRAS</sequence>
<protein>
    <submittedName>
        <fullName evidence="2">Uncharacterized protein</fullName>
    </submittedName>
</protein>
<evidence type="ECO:0000313" key="2">
    <source>
        <dbReference type="EMBL" id="CAJ1409723.1"/>
    </source>
</evidence>